<reference evidence="1" key="1">
    <citation type="submission" date="2019-12" db="EMBL/GenBank/DDBJ databases">
        <title>Genome sequencing and annotation of Brassica cretica.</title>
        <authorList>
            <person name="Studholme D.J."/>
            <person name="Sarris P."/>
        </authorList>
    </citation>
    <scope>NUCLEOTIDE SEQUENCE</scope>
    <source>
        <strain evidence="1">PFS-109/04</strain>
        <tissue evidence="1">Leaf</tissue>
    </source>
</reference>
<comment type="caution">
    <text evidence="1">The sequence shown here is derived from an EMBL/GenBank/DDBJ whole genome shotgun (WGS) entry which is preliminary data.</text>
</comment>
<gene>
    <name evidence="1" type="ORF">F2Q69_00048346</name>
</gene>
<dbReference type="AlphaFoldDB" id="A0A8S9PL62"/>
<organism evidence="1 2">
    <name type="scientific">Brassica cretica</name>
    <name type="common">Mustard</name>
    <dbReference type="NCBI Taxonomy" id="69181"/>
    <lineage>
        <taxon>Eukaryota</taxon>
        <taxon>Viridiplantae</taxon>
        <taxon>Streptophyta</taxon>
        <taxon>Embryophyta</taxon>
        <taxon>Tracheophyta</taxon>
        <taxon>Spermatophyta</taxon>
        <taxon>Magnoliopsida</taxon>
        <taxon>eudicotyledons</taxon>
        <taxon>Gunneridae</taxon>
        <taxon>Pentapetalae</taxon>
        <taxon>rosids</taxon>
        <taxon>malvids</taxon>
        <taxon>Brassicales</taxon>
        <taxon>Brassicaceae</taxon>
        <taxon>Brassiceae</taxon>
        <taxon>Brassica</taxon>
    </lineage>
</organism>
<dbReference type="EMBL" id="QGKX02001347">
    <property type="protein sequence ID" value="KAF3521874.1"/>
    <property type="molecule type" value="Genomic_DNA"/>
</dbReference>
<sequence>MFKIGVAVTPELRDKGEAYAKSFIDSVNKWMTKVDIGNCFVASSQSHPNGIWSPEVKLMTNNKC</sequence>
<evidence type="ECO:0000313" key="2">
    <source>
        <dbReference type="Proteomes" id="UP000712600"/>
    </source>
</evidence>
<protein>
    <submittedName>
        <fullName evidence="1">Uncharacterized protein</fullName>
    </submittedName>
</protein>
<name>A0A8S9PL62_BRACR</name>
<dbReference type="Proteomes" id="UP000712600">
    <property type="component" value="Unassembled WGS sequence"/>
</dbReference>
<proteinExistence type="predicted"/>
<accession>A0A8S9PL62</accession>
<evidence type="ECO:0000313" key="1">
    <source>
        <dbReference type="EMBL" id="KAF3521874.1"/>
    </source>
</evidence>